<feature type="transmembrane region" description="Helical" evidence="5">
    <location>
        <begin position="127"/>
        <end position="144"/>
    </location>
</feature>
<name>A0AAD6HBR8_9EURO</name>
<keyword evidence="2 5" id="KW-0812">Transmembrane</keyword>
<dbReference type="Pfam" id="PF07690">
    <property type="entry name" value="MFS_1"/>
    <property type="match status" value="1"/>
</dbReference>
<feature type="transmembrane region" description="Helical" evidence="5">
    <location>
        <begin position="309"/>
        <end position="332"/>
    </location>
</feature>
<evidence type="ECO:0000256" key="5">
    <source>
        <dbReference type="SAM" id="Phobius"/>
    </source>
</evidence>
<feature type="transmembrane region" description="Helical" evidence="5">
    <location>
        <begin position="450"/>
        <end position="468"/>
    </location>
</feature>
<feature type="transmembrane region" description="Helical" evidence="5">
    <location>
        <begin position="393"/>
        <end position="411"/>
    </location>
</feature>
<keyword evidence="3 5" id="KW-1133">Transmembrane helix</keyword>
<dbReference type="GO" id="GO:0005886">
    <property type="term" value="C:plasma membrane"/>
    <property type="evidence" value="ECO:0007669"/>
    <property type="project" value="TreeGrafter"/>
</dbReference>
<dbReference type="GO" id="GO:0022857">
    <property type="term" value="F:transmembrane transporter activity"/>
    <property type="evidence" value="ECO:0007669"/>
    <property type="project" value="InterPro"/>
</dbReference>
<protein>
    <submittedName>
        <fullName evidence="7">MFS transporter</fullName>
    </submittedName>
</protein>
<feature type="transmembrane region" description="Helical" evidence="5">
    <location>
        <begin position="480"/>
        <end position="500"/>
    </location>
</feature>
<dbReference type="Proteomes" id="UP001215712">
    <property type="component" value="Unassembled WGS sequence"/>
</dbReference>
<feature type="transmembrane region" description="Helical" evidence="5">
    <location>
        <begin position="56"/>
        <end position="77"/>
    </location>
</feature>
<feature type="transmembrane region" description="Helical" evidence="5">
    <location>
        <begin position="97"/>
        <end position="115"/>
    </location>
</feature>
<feature type="transmembrane region" description="Helical" evidence="5">
    <location>
        <begin position="188"/>
        <end position="209"/>
    </location>
</feature>
<dbReference type="PROSITE" id="PS50850">
    <property type="entry name" value="MFS"/>
    <property type="match status" value="1"/>
</dbReference>
<dbReference type="InterPro" id="IPR020846">
    <property type="entry name" value="MFS_dom"/>
</dbReference>
<feature type="transmembrane region" description="Helical" evidence="5">
    <location>
        <begin position="352"/>
        <end position="372"/>
    </location>
</feature>
<proteinExistence type="predicted"/>
<sequence length="507" mass="57031">MTKRLEDELQITIYPGTEIMTDVGTHHFVRQSGTSSTVLVPQSSLDPRDPLNWNRWWKFCAIFWAMASSFFMCLGPLFVSPMFGYLEEEFDRSLSDVVQFTGVVILGLGFSNFFWVPIADTFGRRPVLVFSAIICLGSNAWRSVATSYTSFLGACALNGFSAGPCETLAPQVITDVLFLHERGFYNTLYFTFYFGSFMIGPIISDVMALHVGWRSFWWLNVAGCALLITKWDRVQPAGNNPSLATNTSQNTQANQMTSEKEVTVQEENKHSKVTTNSPDEAFDPFLHKGRPSKGQFNFYQIGNDWVKSLWLAFWVPWQMHLFPIVHFAAFVSQVLGAPPYKWSSQSIGFTNFALVVGVIIGLATNGPMSDWVSMRATKKNGGIREPEMRLPTMIPYVIIAILGNFIVAFGYEYQWDWRVIVIIGYTCAGIQVAALPAITSTYAVDSYKPVVGSIFVTITGYGFSKFITPCTEKDGYLPAIMTNMCLTTLWCSFGFLFYFAGKNYFRR</sequence>
<evidence type="ECO:0000256" key="4">
    <source>
        <dbReference type="ARBA" id="ARBA00023136"/>
    </source>
</evidence>
<dbReference type="InterPro" id="IPR011701">
    <property type="entry name" value="MFS"/>
</dbReference>
<dbReference type="SUPFAM" id="SSF103473">
    <property type="entry name" value="MFS general substrate transporter"/>
    <property type="match status" value="1"/>
</dbReference>
<evidence type="ECO:0000313" key="7">
    <source>
        <dbReference type="EMBL" id="KAJ5704022.1"/>
    </source>
</evidence>
<keyword evidence="4 5" id="KW-0472">Membrane</keyword>
<comment type="subcellular location">
    <subcellularLocation>
        <location evidence="1">Membrane</location>
        <topology evidence="1">Multi-pass membrane protein</topology>
    </subcellularLocation>
</comment>
<dbReference type="Gene3D" id="1.20.1250.20">
    <property type="entry name" value="MFS general substrate transporter like domains"/>
    <property type="match status" value="1"/>
</dbReference>
<comment type="caution">
    <text evidence="7">The sequence shown here is derived from an EMBL/GenBank/DDBJ whole genome shotgun (WGS) entry which is preliminary data.</text>
</comment>
<evidence type="ECO:0000313" key="8">
    <source>
        <dbReference type="Proteomes" id="UP001215712"/>
    </source>
</evidence>
<accession>A0AAD6HBR8</accession>
<feature type="domain" description="Major facilitator superfamily (MFS) profile" evidence="6">
    <location>
        <begin position="61"/>
        <end position="507"/>
    </location>
</feature>
<reference evidence="7" key="1">
    <citation type="journal article" date="2023" name="IMA Fungus">
        <title>Comparative genomic study of the Penicillium genus elucidates a diverse pangenome and 15 lateral gene transfer events.</title>
        <authorList>
            <person name="Petersen C."/>
            <person name="Sorensen T."/>
            <person name="Nielsen M.R."/>
            <person name="Sondergaard T.E."/>
            <person name="Sorensen J.L."/>
            <person name="Fitzpatrick D.A."/>
            <person name="Frisvad J.C."/>
            <person name="Nielsen K.L."/>
        </authorList>
    </citation>
    <scope>NUCLEOTIDE SEQUENCE</scope>
    <source>
        <strain evidence="7">IBT 17514</strain>
    </source>
</reference>
<organism evidence="7 8">
    <name type="scientific">Penicillium malachiteum</name>
    <dbReference type="NCBI Taxonomy" id="1324776"/>
    <lineage>
        <taxon>Eukaryota</taxon>
        <taxon>Fungi</taxon>
        <taxon>Dikarya</taxon>
        <taxon>Ascomycota</taxon>
        <taxon>Pezizomycotina</taxon>
        <taxon>Eurotiomycetes</taxon>
        <taxon>Eurotiomycetidae</taxon>
        <taxon>Eurotiales</taxon>
        <taxon>Aspergillaceae</taxon>
        <taxon>Penicillium</taxon>
    </lineage>
</organism>
<dbReference type="InterPro" id="IPR036259">
    <property type="entry name" value="MFS_trans_sf"/>
</dbReference>
<keyword evidence="8" id="KW-1185">Reference proteome</keyword>
<feature type="transmembrane region" description="Helical" evidence="5">
    <location>
        <begin position="417"/>
        <end position="438"/>
    </location>
</feature>
<evidence type="ECO:0000259" key="6">
    <source>
        <dbReference type="PROSITE" id="PS50850"/>
    </source>
</evidence>
<dbReference type="PANTHER" id="PTHR23502:SF149">
    <property type="entry name" value="TRANSPORTER, PUTATIVE-RELATED"/>
    <property type="match status" value="1"/>
</dbReference>
<reference evidence="7" key="2">
    <citation type="submission" date="2023-01" db="EMBL/GenBank/DDBJ databases">
        <authorList>
            <person name="Petersen C."/>
        </authorList>
    </citation>
    <scope>NUCLEOTIDE SEQUENCE</scope>
    <source>
        <strain evidence="7">IBT 17514</strain>
    </source>
</reference>
<dbReference type="EMBL" id="JAQJAN010000020">
    <property type="protein sequence ID" value="KAJ5704022.1"/>
    <property type="molecule type" value="Genomic_DNA"/>
</dbReference>
<evidence type="ECO:0000256" key="3">
    <source>
        <dbReference type="ARBA" id="ARBA00022989"/>
    </source>
</evidence>
<dbReference type="PANTHER" id="PTHR23502">
    <property type="entry name" value="MAJOR FACILITATOR SUPERFAMILY"/>
    <property type="match status" value="1"/>
</dbReference>
<dbReference type="AlphaFoldDB" id="A0AAD6HBR8"/>
<gene>
    <name evidence="7" type="ORF">N7493_011160</name>
</gene>
<evidence type="ECO:0000256" key="1">
    <source>
        <dbReference type="ARBA" id="ARBA00004141"/>
    </source>
</evidence>
<evidence type="ECO:0000256" key="2">
    <source>
        <dbReference type="ARBA" id="ARBA00022692"/>
    </source>
</evidence>